<organism evidence="2 3">
    <name type="scientific">Nocardioides humi</name>
    <dbReference type="NCBI Taxonomy" id="449461"/>
    <lineage>
        <taxon>Bacteria</taxon>
        <taxon>Bacillati</taxon>
        <taxon>Actinomycetota</taxon>
        <taxon>Actinomycetes</taxon>
        <taxon>Propionibacteriales</taxon>
        <taxon>Nocardioidaceae</taxon>
        <taxon>Nocardioides</taxon>
    </lineage>
</organism>
<dbReference type="EMBL" id="BAAAOR010000025">
    <property type="protein sequence ID" value="GAA1528008.1"/>
    <property type="molecule type" value="Genomic_DNA"/>
</dbReference>
<reference evidence="2 3" key="1">
    <citation type="journal article" date="2019" name="Int. J. Syst. Evol. Microbiol.">
        <title>The Global Catalogue of Microorganisms (GCM) 10K type strain sequencing project: providing services to taxonomists for standard genome sequencing and annotation.</title>
        <authorList>
            <consortium name="The Broad Institute Genomics Platform"/>
            <consortium name="The Broad Institute Genome Sequencing Center for Infectious Disease"/>
            <person name="Wu L."/>
            <person name="Ma J."/>
        </authorList>
    </citation>
    <scope>NUCLEOTIDE SEQUENCE [LARGE SCALE GENOMIC DNA]</scope>
    <source>
        <strain evidence="2 3">JCM 14942</strain>
    </source>
</reference>
<keyword evidence="3" id="KW-1185">Reference proteome</keyword>
<accession>A0ABN2AUV8</accession>
<name>A0ABN2AUV8_9ACTN</name>
<comment type="caution">
    <text evidence="2">The sequence shown here is derived from an EMBL/GenBank/DDBJ whole genome shotgun (WGS) entry which is preliminary data.</text>
</comment>
<sequence>MSRPVLVPGPDHPITVTPHPGRVVVRAGGRALVDTERALELREASYPPVLYLPREDADLTALQPSDTRTYCPYKGDASYFSIPTADGLLVDAVWSYEQPYDAVPAIAGHLAFYPDRVEISAG</sequence>
<evidence type="ECO:0000313" key="3">
    <source>
        <dbReference type="Proteomes" id="UP001500842"/>
    </source>
</evidence>
<proteinExistence type="predicted"/>
<dbReference type="Pfam" id="PF04248">
    <property type="entry name" value="NTP_transf_9"/>
    <property type="match status" value="1"/>
</dbReference>
<dbReference type="Proteomes" id="UP001500842">
    <property type="component" value="Unassembled WGS sequence"/>
</dbReference>
<dbReference type="RefSeq" id="WP_141003904.1">
    <property type="nucleotide sequence ID" value="NZ_BAAAOR010000025.1"/>
</dbReference>
<dbReference type="InterPro" id="IPR038694">
    <property type="entry name" value="DUF427_sf"/>
</dbReference>
<feature type="domain" description="DUF427" evidence="1">
    <location>
        <begin position="23"/>
        <end position="115"/>
    </location>
</feature>
<dbReference type="PANTHER" id="PTHR34310">
    <property type="entry name" value="DUF427 DOMAIN PROTEIN (AFU_ORTHOLOGUE AFUA_3G02220)"/>
    <property type="match status" value="1"/>
</dbReference>
<evidence type="ECO:0000313" key="2">
    <source>
        <dbReference type="EMBL" id="GAA1528008.1"/>
    </source>
</evidence>
<protein>
    <submittedName>
        <fullName evidence="2">DUF427 domain-containing protein</fullName>
    </submittedName>
</protein>
<evidence type="ECO:0000259" key="1">
    <source>
        <dbReference type="Pfam" id="PF04248"/>
    </source>
</evidence>
<gene>
    <name evidence="2" type="ORF">GCM10009788_34220</name>
</gene>
<dbReference type="InterPro" id="IPR007361">
    <property type="entry name" value="DUF427"/>
</dbReference>
<dbReference type="PANTHER" id="PTHR34310:SF9">
    <property type="entry name" value="BLR5716 PROTEIN"/>
    <property type="match status" value="1"/>
</dbReference>
<dbReference type="Gene3D" id="2.170.150.40">
    <property type="entry name" value="Domain of unknown function (DUF427)"/>
    <property type="match status" value="1"/>
</dbReference>